<evidence type="ECO:0000256" key="3">
    <source>
        <dbReference type="ARBA" id="ARBA00022759"/>
    </source>
</evidence>
<keyword evidence="5" id="KW-0479">Metal-binding</keyword>
<name>A0A8J2QZ51_9NEOP</name>
<feature type="compositionally biased region" description="Polar residues" evidence="6">
    <location>
        <begin position="594"/>
        <end position="619"/>
    </location>
</feature>
<evidence type="ECO:0000259" key="7">
    <source>
        <dbReference type="SMART" id="SM00477"/>
    </source>
</evidence>
<dbReference type="GO" id="GO:0005634">
    <property type="term" value="C:nucleus"/>
    <property type="evidence" value="ECO:0007669"/>
    <property type="project" value="TreeGrafter"/>
</dbReference>
<dbReference type="SMART" id="SM00892">
    <property type="entry name" value="Endonuclease_NS"/>
    <property type="match status" value="1"/>
</dbReference>
<dbReference type="PANTHER" id="PTHR13966">
    <property type="entry name" value="ENDONUCLEASE RELATED"/>
    <property type="match status" value="1"/>
</dbReference>
<evidence type="ECO:0000256" key="2">
    <source>
        <dbReference type="ARBA" id="ARBA00022722"/>
    </source>
</evidence>
<evidence type="ECO:0000256" key="6">
    <source>
        <dbReference type="SAM" id="MobiDB-lite"/>
    </source>
</evidence>
<comment type="similarity">
    <text evidence="1">Belongs to the DNA/RNA non-specific endonuclease family.</text>
</comment>
<gene>
    <name evidence="9" type="ORF">DCHRY22_LOCUS9914</name>
</gene>
<evidence type="ECO:0000256" key="4">
    <source>
        <dbReference type="PIRSR" id="PIRSR640255-1"/>
    </source>
</evidence>
<keyword evidence="3" id="KW-0255">Endonuclease</keyword>
<organism evidence="9 10">
    <name type="scientific">Danaus chrysippus</name>
    <name type="common">African queen</name>
    <dbReference type="NCBI Taxonomy" id="151541"/>
    <lineage>
        <taxon>Eukaryota</taxon>
        <taxon>Metazoa</taxon>
        <taxon>Ecdysozoa</taxon>
        <taxon>Arthropoda</taxon>
        <taxon>Hexapoda</taxon>
        <taxon>Insecta</taxon>
        <taxon>Pterygota</taxon>
        <taxon>Neoptera</taxon>
        <taxon>Endopterygota</taxon>
        <taxon>Lepidoptera</taxon>
        <taxon>Glossata</taxon>
        <taxon>Ditrysia</taxon>
        <taxon>Papilionoidea</taxon>
        <taxon>Nymphalidae</taxon>
        <taxon>Danainae</taxon>
        <taxon>Danaini</taxon>
        <taxon>Danaina</taxon>
        <taxon>Danaus</taxon>
        <taxon>Anosia</taxon>
    </lineage>
</organism>
<dbReference type="InterPro" id="IPR044929">
    <property type="entry name" value="DNA/RNA_non-sp_Endonuclease_sf"/>
</dbReference>
<dbReference type="Proteomes" id="UP000789524">
    <property type="component" value="Unassembled WGS sequence"/>
</dbReference>
<dbReference type="OrthoDB" id="5960141at2759"/>
<feature type="region of interest" description="Disordered" evidence="6">
    <location>
        <begin position="593"/>
        <end position="619"/>
    </location>
</feature>
<sequence length="730" mass="83416">MFSQVYLAILAAFNIHTEQNCRLNTRTHFGEPLPIIIRDGRLLEPNDNDGNIDLNIGDELTISCEGSGSILHASATQSLITSNIFCEGGDNFKNNDWLLSPARFTLFKCQYPPNYISKRTNQTCFDGNEIVQVGYNVQNQFYPLYETCFNYGTRNPIYSKYTQKPYNAYYQTRVERPFFIDDGNYGFPVDSYFSPKGQQYAVAQLVGTKLKDYITPTQELSRGHLAAKTDFVFAFGERATFHYVNCAPQWKNFNGGNWNTLEVDLRNHIHAAGYNTVIYTGTYGVTQLLNHVGYWVDLHLYTDENNNPVIPIPQYFYKVVYEPSSKNGIAFVGINNPHYTVEKIKQLIFCDDVCKEKPQFSWLTWHPNNPNEGYTFCCTIPDFRRTITHLPDFELLLVVICIINETKSKSLSNNATDIINNEITISRRLSKPAVVSERRTIGLFPSLTHKVNKPSVSWKPVSEENVQKNRKPVMRKLEIKNDNQKSNKLRMKATTRRPLMTIRRFTIKPHYIHSESARGRHVWDRKGRIGSHISETQRNANKNNSRINEDTSLEDRVNTDSDSDELVKEVEVNDNAAAESQITKTVIFPRRNKTYPTTNKSEQHISTSENVAGSNDKSQSLSNKQVADSKTMNNLNITSLEPKVKPENAGEGRAFSVKGEEVQNLAPNLKLGTNKDEVTSKTDIKILDLRPKRSVNIIEEEMVATSQPRSKITNREFVINYDLKFKNINT</sequence>
<dbReference type="PANTHER" id="PTHR13966:SF19">
    <property type="entry name" value="NUCLEASE EXOG, MITOCHONDRIAL"/>
    <property type="match status" value="1"/>
</dbReference>
<keyword evidence="2" id="KW-0540">Nuclease</keyword>
<reference evidence="9" key="1">
    <citation type="submission" date="2021-09" db="EMBL/GenBank/DDBJ databases">
        <authorList>
            <person name="Martin H S."/>
        </authorList>
    </citation>
    <scope>NUCLEOTIDE SEQUENCE</scope>
</reference>
<dbReference type="GO" id="GO:0046872">
    <property type="term" value="F:metal ion binding"/>
    <property type="evidence" value="ECO:0007669"/>
    <property type="project" value="UniProtKB-KW"/>
</dbReference>
<feature type="domain" description="ENPP1-3/EXOG-like endonuclease/phosphodiesterase" evidence="7">
    <location>
        <begin position="142"/>
        <end position="356"/>
    </location>
</feature>
<accession>A0A8J2QZ51</accession>
<comment type="caution">
    <text evidence="9">The sequence shown here is derived from an EMBL/GenBank/DDBJ whole genome shotgun (WGS) entry which is preliminary data.</text>
</comment>
<dbReference type="InterPro" id="IPR040255">
    <property type="entry name" value="Non-specific_endonuclease"/>
</dbReference>
<dbReference type="EMBL" id="CAKASE010000067">
    <property type="protein sequence ID" value="CAG9571828.1"/>
    <property type="molecule type" value="Genomic_DNA"/>
</dbReference>
<evidence type="ECO:0000313" key="10">
    <source>
        <dbReference type="Proteomes" id="UP000789524"/>
    </source>
</evidence>
<dbReference type="SMART" id="SM00477">
    <property type="entry name" value="NUC"/>
    <property type="match status" value="1"/>
</dbReference>
<dbReference type="Gene3D" id="3.40.570.10">
    <property type="entry name" value="Extracellular Endonuclease, subunit A"/>
    <property type="match status" value="1"/>
</dbReference>
<evidence type="ECO:0000259" key="8">
    <source>
        <dbReference type="SMART" id="SM00892"/>
    </source>
</evidence>
<evidence type="ECO:0000256" key="5">
    <source>
        <dbReference type="PIRSR" id="PIRSR640255-2"/>
    </source>
</evidence>
<feature type="compositionally biased region" description="Polar residues" evidence="6">
    <location>
        <begin position="533"/>
        <end position="546"/>
    </location>
</feature>
<feature type="active site" description="Proton acceptor" evidence="4">
    <location>
        <position position="224"/>
    </location>
</feature>
<feature type="binding site" evidence="5">
    <location>
        <position position="254"/>
    </location>
    <ligand>
        <name>Mg(2+)</name>
        <dbReference type="ChEBI" id="CHEBI:18420"/>
        <note>catalytic</note>
    </ligand>
</feature>
<dbReference type="AlphaFoldDB" id="A0A8J2QZ51"/>
<feature type="domain" description="DNA/RNA non-specific endonuclease/pyrophosphatase/phosphodiesterase" evidence="8">
    <location>
        <begin position="141"/>
        <end position="383"/>
    </location>
</feature>
<dbReference type="InterPro" id="IPR044925">
    <property type="entry name" value="His-Me_finger_sf"/>
</dbReference>
<dbReference type="InterPro" id="IPR001604">
    <property type="entry name" value="Endo_G_ENPP1-like_dom"/>
</dbReference>
<protein>
    <submittedName>
        <fullName evidence="9">(African queen) hypothetical protein</fullName>
    </submittedName>
</protein>
<feature type="region of interest" description="Disordered" evidence="6">
    <location>
        <begin position="533"/>
        <end position="562"/>
    </location>
</feature>
<dbReference type="InterPro" id="IPR020821">
    <property type="entry name" value="ENPP1-3/EXOG-like_nuc-like"/>
</dbReference>
<feature type="compositionally biased region" description="Basic and acidic residues" evidence="6">
    <location>
        <begin position="547"/>
        <end position="562"/>
    </location>
</feature>
<dbReference type="GO" id="GO:0006309">
    <property type="term" value="P:apoptotic DNA fragmentation"/>
    <property type="evidence" value="ECO:0007669"/>
    <property type="project" value="TreeGrafter"/>
</dbReference>
<evidence type="ECO:0000313" key="9">
    <source>
        <dbReference type="EMBL" id="CAG9571828.1"/>
    </source>
</evidence>
<dbReference type="GO" id="GO:0003676">
    <property type="term" value="F:nucleic acid binding"/>
    <property type="evidence" value="ECO:0007669"/>
    <property type="project" value="InterPro"/>
</dbReference>
<dbReference type="FunFam" id="3.40.570.10:FF:000007">
    <property type="entry name" value="Alkaline nuclease"/>
    <property type="match status" value="1"/>
</dbReference>
<dbReference type="Pfam" id="PF01223">
    <property type="entry name" value="Endonuclease_NS"/>
    <property type="match status" value="1"/>
</dbReference>
<keyword evidence="10" id="KW-1185">Reference proteome</keyword>
<keyword evidence="3" id="KW-0378">Hydrolase</keyword>
<proteinExistence type="inferred from homology"/>
<dbReference type="GO" id="GO:0005743">
    <property type="term" value="C:mitochondrial inner membrane"/>
    <property type="evidence" value="ECO:0007669"/>
    <property type="project" value="TreeGrafter"/>
</dbReference>
<dbReference type="SUPFAM" id="SSF54060">
    <property type="entry name" value="His-Me finger endonucleases"/>
    <property type="match status" value="1"/>
</dbReference>
<dbReference type="GO" id="GO:0004521">
    <property type="term" value="F:RNA endonuclease activity"/>
    <property type="evidence" value="ECO:0007669"/>
    <property type="project" value="TreeGrafter"/>
</dbReference>
<evidence type="ECO:0000256" key="1">
    <source>
        <dbReference type="ARBA" id="ARBA00010052"/>
    </source>
</evidence>
<dbReference type="GO" id="GO:0000014">
    <property type="term" value="F:single-stranded DNA endodeoxyribonuclease activity"/>
    <property type="evidence" value="ECO:0007669"/>
    <property type="project" value="TreeGrafter"/>
</dbReference>